<keyword evidence="2" id="KW-0472">Membrane</keyword>
<feature type="transmembrane region" description="Helical" evidence="2">
    <location>
        <begin position="34"/>
        <end position="50"/>
    </location>
</feature>
<gene>
    <name evidence="3" type="ORF">MM59RIKEN_20090</name>
</gene>
<evidence type="ECO:0000313" key="4">
    <source>
        <dbReference type="Proteomes" id="UP000679848"/>
    </source>
</evidence>
<feature type="region of interest" description="Disordered" evidence="1">
    <location>
        <begin position="1"/>
        <end position="25"/>
    </location>
</feature>
<protein>
    <submittedName>
        <fullName evidence="3">Uncharacterized protein</fullName>
    </submittedName>
</protein>
<feature type="transmembrane region" description="Helical" evidence="2">
    <location>
        <begin position="83"/>
        <end position="101"/>
    </location>
</feature>
<dbReference type="KEGG" id="pfaa:MM59RIKEN_20090"/>
<keyword evidence="2" id="KW-1133">Transmembrane helix</keyword>
<keyword evidence="4" id="KW-1185">Reference proteome</keyword>
<keyword evidence="2" id="KW-0812">Transmembrane</keyword>
<dbReference type="Pfam" id="PF20040">
    <property type="entry name" value="DUF6442"/>
    <property type="match status" value="1"/>
</dbReference>
<proteinExistence type="predicted"/>
<dbReference type="EMBL" id="AP023420">
    <property type="protein sequence ID" value="BCK84690.1"/>
    <property type="molecule type" value="Genomic_DNA"/>
</dbReference>
<dbReference type="Proteomes" id="UP000679848">
    <property type="component" value="Chromosome"/>
</dbReference>
<dbReference type="InterPro" id="IPR045620">
    <property type="entry name" value="DUF6442"/>
</dbReference>
<reference evidence="3" key="1">
    <citation type="submission" date="2020-09" db="EMBL/GenBank/DDBJ databases">
        <title>New species isolated from human feces.</title>
        <authorList>
            <person name="Kitahara M."/>
            <person name="Shigeno Y."/>
            <person name="Shime M."/>
            <person name="Matsumoto Y."/>
            <person name="Nakamura S."/>
            <person name="Motooka D."/>
            <person name="Fukuoka S."/>
            <person name="Nishikawa H."/>
            <person name="Benno Y."/>
        </authorList>
    </citation>
    <scope>NUCLEOTIDE SEQUENCE</scope>
    <source>
        <strain evidence="3">MM59</strain>
    </source>
</reference>
<evidence type="ECO:0000313" key="3">
    <source>
        <dbReference type="EMBL" id="BCK84690.1"/>
    </source>
</evidence>
<evidence type="ECO:0000256" key="2">
    <source>
        <dbReference type="SAM" id="Phobius"/>
    </source>
</evidence>
<name>A0A810Q912_9FIRM</name>
<organism evidence="3 4">
    <name type="scientific">Pusillibacter faecalis</name>
    <dbReference type="NCBI Taxonomy" id="2714358"/>
    <lineage>
        <taxon>Bacteria</taxon>
        <taxon>Bacillati</taxon>
        <taxon>Bacillota</taxon>
        <taxon>Clostridia</taxon>
        <taxon>Eubacteriales</taxon>
        <taxon>Oscillospiraceae</taxon>
        <taxon>Pusillibacter</taxon>
    </lineage>
</organism>
<dbReference type="RefSeq" id="WP_187029395.1">
    <property type="nucleotide sequence ID" value="NZ_AP023420.1"/>
</dbReference>
<evidence type="ECO:0000256" key="1">
    <source>
        <dbReference type="SAM" id="MobiDB-lite"/>
    </source>
</evidence>
<accession>A0A810Q912</accession>
<dbReference type="AlphaFoldDB" id="A0A810Q912"/>
<sequence length="108" mass="12588">MKETLTREEILERSKRENRNGDERERTVRVQGESFSLIFVFLMGLALIAWKRFHSLPDEDVLVMFWTSCAASRIYRLTQRRNASDIVTLGISLAFLAYNLVKFLQTTA</sequence>